<dbReference type="Proteomes" id="UP001178507">
    <property type="component" value="Unassembled WGS sequence"/>
</dbReference>
<accession>A0AA36JDY5</accession>
<dbReference type="EMBL" id="CAUJNA010003542">
    <property type="protein sequence ID" value="CAJ1404462.1"/>
    <property type="molecule type" value="Genomic_DNA"/>
</dbReference>
<evidence type="ECO:0000313" key="2">
    <source>
        <dbReference type="Proteomes" id="UP001178507"/>
    </source>
</evidence>
<evidence type="ECO:0000313" key="1">
    <source>
        <dbReference type="EMBL" id="CAJ1404462.1"/>
    </source>
</evidence>
<dbReference type="SUPFAM" id="SSF50965">
    <property type="entry name" value="Galactose oxidase, central domain"/>
    <property type="match status" value="1"/>
</dbReference>
<sequence length="480" mass="53673">MSDLVCLLAFSSPFVHPRFSRPPAVPAVEDALNQTAPYYLRAHRNFPDPLARLSETYAQLEEDSRAESSRPVGNQSVWVLPDKLLASVRNHDSLVLEVGERQFLVNVLGRWSRKVQVTDLATGQQWSRRSFARDPSGDRLADLNHVYTVLVDKLGSPGKEVWMSCGFRGDEVNWEYSIKYARILDLDSLELRVGPRLPYAGGACTATALEIIKGEPPMICSFAGTDGHHDSGLFLPYASCYDRLRERFWFPFGRMPYGLDHGNVALLPRDRCGAHKATLLILNYRTESYGISRPEILAFDLPDQGWTLEELSNMSKEDLGNWWLYHNVSYTDAHDDRNCPRDASGIAVANDGRYILNFGGVYRPSRHVVHAYSVVRKFDVCSKEWQVVDDLGIRSFALQSAASQKLQLAITCGGQGGVTELFEHHNSPWCIAFRPDPASGLVLANRHGDVALRGFPAGFVPGQLERPKSRSHAKKSGWGD</sequence>
<name>A0AA36JDY5_9DINO</name>
<organism evidence="1 2">
    <name type="scientific">Effrenium voratum</name>
    <dbReference type="NCBI Taxonomy" id="2562239"/>
    <lineage>
        <taxon>Eukaryota</taxon>
        <taxon>Sar</taxon>
        <taxon>Alveolata</taxon>
        <taxon>Dinophyceae</taxon>
        <taxon>Suessiales</taxon>
        <taxon>Symbiodiniaceae</taxon>
        <taxon>Effrenium</taxon>
    </lineage>
</organism>
<dbReference type="InterPro" id="IPR011043">
    <property type="entry name" value="Gal_Oxase/kelch_b-propeller"/>
</dbReference>
<gene>
    <name evidence="1" type="ORF">EVOR1521_LOCUS26893</name>
</gene>
<comment type="caution">
    <text evidence="1">The sequence shown here is derived from an EMBL/GenBank/DDBJ whole genome shotgun (WGS) entry which is preliminary data.</text>
</comment>
<reference evidence="1" key="1">
    <citation type="submission" date="2023-08" db="EMBL/GenBank/DDBJ databases">
        <authorList>
            <person name="Chen Y."/>
            <person name="Shah S."/>
            <person name="Dougan E. K."/>
            <person name="Thang M."/>
            <person name="Chan C."/>
        </authorList>
    </citation>
    <scope>NUCLEOTIDE SEQUENCE</scope>
</reference>
<proteinExistence type="predicted"/>
<dbReference type="AlphaFoldDB" id="A0AA36JDY5"/>
<protein>
    <submittedName>
        <fullName evidence="1">Uncharacterized protein</fullName>
    </submittedName>
</protein>
<keyword evidence="2" id="KW-1185">Reference proteome</keyword>